<feature type="non-terminal residue" evidence="1">
    <location>
        <position position="325"/>
    </location>
</feature>
<accession>X0T1R0</accession>
<organism evidence="1">
    <name type="scientific">marine sediment metagenome</name>
    <dbReference type="NCBI Taxonomy" id="412755"/>
    <lineage>
        <taxon>unclassified sequences</taxon>
        <taxon>metagenomes</taxon>
        <taxon>ecological metagenomes</taxon>
    </lineage>
</organism>
<protein>
    <submittedName>
        <fullName evidence="1">Uncharacterized protein</fullName>
    </submittedName>
</protein>
<dbReference type="EMBL" id="BARS01009968">
    <property type="protein sequence ID" value="GAF82102.1"/>
    <property type="molecule type" value="Genomic_DNA"/>
</dbReference>
<reference evidence="1" key="1">
    <citation type="journal article" date="2014" name="Front. Microbiol.">
        <title>High frequency of phylogenetically diverse reductive dehalogenase-homologous genes in deep subseafloor sedimentary metagenomes.</title>
        <authorList>
            <person name="Kawai M."/>
            <person name="Futagami T."/>
            <person name="Toyoda A."/>
            <person name="Takaki Y."/>
            <person name="Nishi S."/>
            <person name="Hori S."/>
            <person name="Arai W."/>
            <person name="Tsubouchi T."/>
            <person name="Morono Y."/>
            <person name="Uchiyama I."/>
            <person name="Ito T."/>
            <person name="Fujiyama A."/>
            <person name="Inagaki F."/>
            <person name="Takami H."/>
        </authorList>
    </citation>
    <scope>NUCLEOTIDE SEQUENCE</scope>
    <source>
        <strain evidence="1">Expedition CK06-06</strain>
    </source>
</reference>
<evidence type="ECO:0000313" key="1">
    <source>
        <dbReference type="EMBL" id="GAF82102.1"/>
    </source>
</evidence>
<proteinExistence type="predicted"/>
<feature type="non-terminal residue" evidence="1">
    <location>
        <position position="1"/>
    </location>
</feature>
<name>X0T1R0_9ZZZZ</name>
<sequence length="325" mass="37692">TTFRDQLGDFDVVFVTYAKLYSLMLGISADSEDLREDLFNYFDIILLDEISTFANRSPLDITILKNATPIVRLNDIAKIDIFALLRAEIDMLADHTTTQISHQMIEWCLQFIAAFEYLKLKEWEKGPYIGLVQEVDDAEMDVIRHPLTYYQRQTLREDFHKVHAVLDQFSQIENKALHVMENILLLMMEDSWVAMNTPTPTRAVELRFVSAPKTAEVKAFVRQFASPNNDKLVFATDACMPEVNLSEFFDIDFKDFVVGDPRKTNDQQLIIADTRQIGMIRFSIPMNCTEGKCPYFIHYKCTLEHNFIGHNPKNNFKLEKRILKA</sequence>
<comment type="caution">
    <text evidence="1">The sequence shown here is derived from an EMBL/GenBank/DDBJ whole genome shotgun (WGS) entry which is preliminary data.</text>
</comment>
<dbReference type="AlphaFoldDB" id="X0T1R0"/>
<gene>
    <name evidence="1" type="ORF">S01H1_18615</name>
</gene>